<protein>
    <submittedName>
        <fullName evidence="2">Uncharacterized protein</fullName>
    </submittedName>
</protein>
<proteinExistence type="predicted"/>
<accession>A0A887ST83</accession>
<organism evidence="2">
    <name type="scientific">Fusarium oxysporum f. sp. physali</name>
    <dbReference type="NCBI Taxonomy" id="2212625"/>
    <lineage>
        <taxon>Eukaryota</taxon>
        <taxon>Fungi</taxon>
        <taxon>Dikarya</taxon>
        <taxon>Ascomycota</taxon>
        <taxon>Pezizomycotina</taxon>
        <taxon>Sordariomycetes</taxon>
        <taxon>Hypocreomycetidae</taxon>
        <taxon>Hypocreales</taxon>
        <taxon>Nectriaceae</taxon>
        <taxon>Fusarium</taxon>
        <taxon>Fusarium oxysporum species complex</taxon>
    </lineage>
</organism>
<gene>
    <name evidence="2" type="primary">Eff7</name>
</gene>
<evidence type="ECO:0000256" key="1">
    <source>
        <dbReference type="SAM" id="SignalP"/>
    </source>
</evidence>
<sequence>MKVSYASVIMAAVSPVAAAVDCKEAAKPPSFVGFEGGDNSIFNGKYDQHDNDFWYSRPKDLATKAGVLRIANISDHRRIVCVASE</sequence>
<feature type="chain" id="PRO_5032950970" evidence="1">
    <location>
        <begin position="19"/>
        <end position="85"/>
    </location>
</feature>
<feature type="signal peptide" evidence="1">
    <location>
        <begin position="1"/>
        <end position="18"/>
    </location>
</feature>
<dbReference type="AlphaFoldDB" id="A0A887ST83"/>
<keyword evidence="1" id="KW-0732">Signal</keyword>
<name>A0A887ST83_FUSOX</name>
<reference evidence="2" key="1">
    <citation type="journal article" name="Front. Microbiol.">
        <title>Putative Novel Effector Genes Revealed by the Genomic Analysis of the Phytopathogenic Fungus Fusarium oxysporum f. sp. physali (Foph) That Infects Cape Gooseberry Plants.</title>
        <authorList>
            <person name="Simbaqueba J."/>
            <person name="Rodriguez E.A."/>
            <person name="Burbano-David D."/>
            <person name="Gonzalez C."/>
            <person name="Caro-Quintero A."/>
        </authorList>
    </citation>
    <scope>NUCLEOTIDE SEQUENCE</scope>
    <source>
        <strain evidence="2">P12</strain>
    </source>
</reference>
<evidence type="ECO:0000313" key="2">
    <source>
        <dbReference type="EMBL" id="QQY97477.1"/>
    </source>
</evidence>
<dbReference type="EMBL" id="MW160894">
    <property type="protein sequence ID" value="QQY97477.1"/>
    <property type="molecule type" value="Genomic_DNA"/>
</dbReference>